<name>A0A2H0Y195_UNCSA</name>
<organism evidence="1 2">
    <name type="scientific">Candidatus Saganbacteria bacterium CG08_land_8_20_14_0_20_45_16</name>
    <dbReference type="NCBI Taxonomy" id="2014293"/>
    <lineage>
        <taxon>Bacteria</taxon>
        <taxon>Bacillati</taxon>
        <taxon>Saganbacteria</taxon>
    </lineage>
</organism>
<proteinExistence type="predicted"/>
<protein>
    <submittedName>
        <fullName evidence="1">Cytotoxin</fullName>
    </submittedName>
</protein>
<dbReference type="InterPro" id="IPR035093">
    <property type="entry name" value="RelE/ParE_toxin_dom_sf"/>
</dbReference>
<reference evidence="1 2" key="1">
    <citation type="submission" date="2017-09" db="EMBL/GenBank/DDBJ databases">
        <title>Depth-based differentiation of microbial function through sediment-hosted aquifers and enrichment of novel symbionts in the deep terrestrial subsurface.</title>
        <authorList>
            <person name="Probst A.J."/>
            <person name="Ladd B."/>
            <person name="Jarett J.K."/>
            <person name="Geller-Mcgrath D.E."/>
            <person name="Sieber C.M."/>
            <person name="Emerson J.B."/>
            <person name="Anantharaman K."/>
            <person name="Thomas B.C."/>
            <person name="Malmstrom R."/>
            <person name="Stieglmeier M."/>
            <person name="Klingl A."/>
            <person name="Woyke T."/>
            <person name="Ryan C.M."/>
            <person name="Banfield J.F."/>
        </authorList>
    </citation>
    <scope>NUCLEOTIDE SEQUENCE [LARGE SCALE GENOMIC DNA]</scope>
    <source>
        <strain evidence="1">CG08_land_8_20_14_0_20_45_16</strain>
    </source>
</reference>
<sequence>MQLKAYKKFLKFYKKLPDTIKTKTDRQIKLLADNFRHPSLQCKKMQGKEEIWEARIDLQYRVTFEIIGDTIFLRTVGNHEDALKSP</sequence>
<dbReference type="SUPFAM" id="SSF143011">
    <property type="entry name" value="RelE-like"/>
    <property type="match status" value="1"/>
</dbReference>
<dbReference type="Gene3D" id="3.30.2310.20">
    <property type="entry name" value="RelE-like"/>
    <property type="match status" value="1"/>
</dbReference>
<evidence type="ECO:0000313" key="2">
    <source>
        <dbReference type="Proteomes" id="UP000231343"/>
    </source>
</evidence>
<gene>
    <name evidence="1" type="ORF">COT42_01330</name>
</gene>
<evidence type="ECO:0000313" key="1">
    <source>
        <dbReference type="EMBL" id="PIS31341.1"/>
    </source>
</evidence>
<dbReference type="AlphaFoldDB" id="A0A2H0Y195"/>
<dbReference type="EMBL" id="PEYM01000023">
    <property type="protein sequence ID" value="PIS31341.1"/>
    <property type="molecule type" value="Genomic_DNA"/>
</dbReference>
<comment type="caution">
    <text evidence="1">The sequence shown here is derived from an EMBL/GenBank/DDBJ whole genome shotgun (WGS) entry which is preliminary data.</text>
</comment>
<dbReference type="Proteomes" id="UP000231343">
    <property type="component" value="Unassembled WGS sequence"/>
</dbReference>
<accession>A0A2H0Y195</accession>